<dbReference type="Pfam" id="PF06050">
    <property type="entry name" value="HGD-D"/>
    <property type="match status" value="1"/>
</dbReference>
<comment type="similarity">
    <text evidence="1">Belongs to the FldB/FldC dehydratase alpha/beta subunit family.</text>
</comment>
<dbReference type="Gene3D" id="3.40.50.11900">
    <property type="match status" value="1"/>
</dbReference>
<keyword evidence="3" id="KW-1185">Reference proteome</keyword>
<comment type="caution">
    <text evidence="2">The sequence shown here is derived from an EMBL/GenBank/DDBJ whole genome shotgun (WGS) entry which is preliminary data.</text>
</comment>
<sequence length="416" mass="48224">MIAKISKKSILDILSMMNKYPDVFIKGNAMRYLFIEFEKELIRIIHDRESYVLVNEMIPSQIVNAFDIPHIVDEQFVVFNSAFADIQKFINITRQSFSFKDNCSYYNVLTGMLHSGAIPYPTYSLTASLFCDWCAKTVELLSRRKRIKHSLVDIPSDNDSESLQYTAEQLEKATIEMCEIFNIRYDKNIVEQAYYLSKQAKELDRTLDNLINSAPPVIRGIELYNFKMLCYHFLGTEIAVKAMKLFIEGVRDKINNGDFLYGEKHYIVSAWFHIPPLHSNKLLVQIEKKHQLYLRYCMLADWDWIAPEDDSNVYISLAKQIFKSPNHGTTADILEKFEKKVNQYNIKAILNFQHKNCIPFAGYTKILSNYFTRKGIHVLEINGDAVDIKAMNEGQLLTRIEAFGESLALEYEGINT</sequence>
<organism evidence="2 3">
    <name type="scientific">Candidatus Scalindua japonica</name>
    <dbReference type="NCBI Taxonomy" id="1284222"/>
    <lineage>
        <taxon>Bacteria</taxon>
        <taxon>Pseudomonadati</taxon>
        <taxon>Planctomycetota</taxon>
        <taxon>Candidatus Brocadiia</taxon>
        <taxon>Candidatus Brocadiales</taxon>
        <taxon>Candidatus Scalinduaceae</taxon>
        <taxon>Candidatus Scalindua</taxon>
    </lineage>
</organism>
<dbReference type="RefSeq" id="WP_096892278.1">
    <property type="nucleotide sequence ID" value="NZ_BAOS01000001.1"/>
</dbReference>
<evidence type="ECO:0000256" key="1">
    <source>
        <dbReference type="ARBA" id="ARBA00005806"/>
    </source>
</evidence>
<dbReference type="PANTHER" id="PTHR30548">
    <property type="entry name" value="2-HYDROXYGLUTARYL-COA DEHYDRATASE, D-COMPONENT-RELATED"/>
    <property type="match status" value="1"/>
</dbReference>
<dbReference type="PANTHER" id="PTHR30548:SF2">
    <property type="entry name" value="2-HYDROXYACYL-COA DEHYDRATASE,D-COMPONENT"/>
    <property type="match status" value="1"/>
</dbReference>
<dbReference type="InterPro" id="IPR010327">
    <property type="entry name" value="FldB/FldC_alpha/beta"/>
</dbReference>
<name>A0A286TT99_9BACT</name>
<protein>
    <submittedName>
        <fullName evidence="2">Benzoyl-CoA reductase/2-hydroxyglutaryl-CoA dehydratase</fullName>
    </submittedName>
</protein>
<reference evidence="3" key="1">
    <citation type="journal article" date="2017" name="Environ. Microbiol. Rep.">
        <title>Genetic Diversity of Marine Anaerobic Ammonium-Oxidizing Bacteria as Revealed by Genomic and Proteomic Analyses of 'Candidatus Scalindua japonica'.</title>
        <authorList>
            <person name="Oshiki M."/>
            <person name="Mizuto K."/>
            <person name="Kimura Z."/>
            <person name="Kindaichi T."/>
            <person name="Satoh H."/>
            <person name="Okabe S."/>
        </authorList>
    </citation>
    <scope>NUCLEOTIDE SEQUENCE [LARGE SCALE GENOMIC DNA]</scope>
    <source>
        <strain evidence="3">husup-a2</strain>
    </source>
</reference>
<dbReference type="Proteomes" id="UP000218542">
    <property type="component" value="Unassembled WGS sequence"/>
</dbReference>
<dbReference type="AlphaFoldDB" id="A0A286TT99"/>
<gene>
    <name evidence="2" type="ORF">SCALIN_C01_0070</name>
</gene>
<evidence type="ECO:0000313" key="3">
    <source>
        <dbReference type="Proteomes" id="UP000218542"/>
    </source>
</evidence>
<proteinExistence type="inferred from homology"/>
<dbReference type="EMBL" id="BAOS01000001">
    <property type="protein sequence ID" value="GAX59139.1"/>
    <property type="molecule type" value="Genomic_DNA"/>
</dbReference>
<accession>A0A286TT99</accession>
<evidence type="ECO:0000313" key="2">
    <source>
        <dbReference type="EMBL" id="GAX59139.1"/>
    </source>
</evidence>